<dbReference type="Pfam" id="PF04824">
    <property type="entry name" value="Rad21_Rec8"/>
    <property type="match status" value="1"/>
</dbReference>
<evidence type="ECO:0000256" key="1">
    <source>
        <dbReference type="ARBA" id="ARBA00004123"/>
    </source>
</evidence>
<proteinExistence type="inferred from homology"/>
<dbReference type="GO" id="GO:0030892">
    <property type="term" value="C:mitotic cohesin complex"/>
    <property type="evidence" value="ECO:0007669"/>
    <property type="project" value="TreeGrafter"/>
</dbReference>
<evidence type="ECO:0000256" key="3">
    <source>
        <dbReference type="ARBA" id="ARBA00023242"/>
    </source>
</evidence>
<dbReference type="Pfam" id="PF04825">
    <property type="entry name" value="Rad21_Rec8_N"/>
    <property type="match status" value="1"/>
</dbReference>
<evidence type="ECO:0000259" key="6">
    <source>
        <dbReference type="Pfam" id="PF04825"/>
    </source>
</evidence>
<accession>A0AAV5S5N7</accession>
<feature type="region of interest" description="Disordered" evidence="4">
    <location>
        <begin position="254"/>
        <end position="274"/>
    </location>
</feature>
<keyword evidence="8" id="KW-1185">Reference proteome</keyword>
<dbReference type="Proteomes" id="UP001377567">
    <property type="component" value="Unassembled WGS sequence"/>
</dbReference>
<protein>
    <submittedName>
        <fullName evidence="7">Kleisin alpha</fullName>
    </submittedName>
</protein>
<comment type="similarity">
    <text evidence="2">Belongs to the rad21 family.</text>
</comment>
<reference evidence="7 8" key="1">
    <citation type="journal article" date="2023" name="Elife">
        <title>Identification of key yeast species and microbe-microbe interactions impacting larval growth of Drosophila in the wild.</title>
        <authorList>
            <person name="Mure A."/>
            <person name="Sugiura Y."/>
            <person name="Maeda R."/>
            <person name="Honda K."/>
            <person name="Sakurai N."/>
            <person name="Takahashi Y."/>
            <person name="Watada M."/>
            <person name="Katoh T."/>
            <person name="Gotoh A."/>
            <person name="Gotoh Y."/>
            <person name="Taniguchi I."/>
            <person name="Nakamura K."/>
            <person name="Hayashi T."/>
            <person name="Katayama T."/>
            <person name="Uemura T."/>
            <person name="Hattori Y."/>
        </authorList>
    </citation>
    <scope>NUCLEOTIDE SEQUENCE [LARGE SCALE GENOMIC DNA]</scope>
    <source>
        <strain evidence="7 8">KH-74</strain>
    </source>
</reference>
<organism evidence="7 8">
    <name type="scientific">Maudiozyma humilis</name>
    <name type="common">Sour dough yeast</name>
    <name type="synonym">Kazachstania humilis</name>
    <dbReference type="NCBI Taxonomy" id="51915"/>
    <lineage>
        <taxon>Eukaryota</taxon>
        <taxon>Fungi</taxon>
        <taxon>Dikarya</taxon>
        <taxon>Ascomycota</taxon>
        <taxon>Saccharomycotina</taxon>
        <taxon>Saccharomycetes</taxon>
        <taxon>Saccharomycetales</taxon>
        <taxon>Saccharomycetaceae</taxon>
        <taxon>Maudiozyma</taxon>
    </lineage>
</organism>
<dbReference type="PANTHER" id="PTHR12585:SF69">
    <property type="entry name" value="FI11703P"/>
    <property type="match status" value="1"/>
</dbReference>
<dbReference type="EMBL" id="BTGD01000018">
    <property type="protein sequence ID" value="GMM58039.1"/>
    <property type="molecule type" value="Genomic_DNA"/>
</dbReference>
<dbReference type="GO" id="GO:1990414">
    <property type="term" value="P:replication-born double-strand break repair via sister chromatid exchange"/>
    <property type="evidence" value="ECO:0007669"/>
    <property type="project" value="TreeGrafter"/>
</dbReference>
<dbReference type="InterPro" id="IPR023093">
    <property type="entry name" value="ScpA-like_C"/>
</dbReference>
<sequence length="596" mass="65962">MSQQYTVLKIATETGPLAQIWLAANMSTIPRGSVLQTSIEESAEEIAKVAGCTPEVSRNCDGSADHITLRTSGELLQGIVRVYSKQAGFLLADIKDTLTKINTLFKIHARVTVTSSRLSTVAKVHQLVLEDTVTEKEVLATPSLDFLNEEPRPRTLIGGGVRQPSQRGARAADTEDGPSFVDTSLEVGRRYNPDGEFEHNSSALDLDFDLGNDYHLDTSNEGTRMTETQLQISPKVGPSTDNNNDDIAAIIPNNDDDWDLGINDQDDGNVSDDQSVELGRRAEEPALDEHTDFGFDLDLGKEVADQPQEAEIEEPRITRRHRVADPKLRDAHLIIIDHSAETSRSSFSGSTGIKLTSKNVEAANVKNGKKNKRLSKKRLLQELLADMGYLDGSISARFLDYRAPKRLRTEEKVRETTQDEIAPFDISLELNDNSVDNFDMIQDNFDDEQEAVDEHQPDFNEDGAADLDMNFDEFPDHETHIEQLDQPTDDSAMGTQIIPTSDDNVKLTDGQTVTKAVVEMADALREHSSSEKLHYSDMLSTRVGEEKQATRGDASRCFFDMLTLATAGCIDLSQTGTFEEIAVSKRAPLYEKFIPA</sequence>
<dbReference type="Gene3D" id="1.10.10.580">
    <property type="entry name" value="Structural maintenance of chromosome 1. Chain E"/>
    <property type="match status" value="1"/>
</dbReference>
<comment type="subcellular location">
    <subcellularLocation>
        <location evidence="1">Nucleus</location>
    </subcellularLocation>
</comment>
<feature type="domain" description="Rad21/Rec8-like protein N-terminal" evidence="6">
    <location>
        <begin position="10"/>
        <end position="111"/>
    </location>
</feature>
<dbReference type="GO" id="GO:0003682">
    <property type="term" value="F:chromatin binding"/>
    <property type="evidence" value="ECO:0007669"/>
    <property type="project" value="TreeGrafter"/>
</dbReference>
<dbReference type="InterPro" id="IPR006910">
    <property type="entry name" value="Rad21_Rec8_N"/>
</dbReference>
<dbReference type="InterPro" id="IPR039781">
    <property type="entry name" value="Rad21/Rec8-like"/>
</dbReference>
<dbReference type="GO" id="GO:0005634">
    <property type="term" value="C:nucleus"/>
    <property type="evidence" value="ECO:0007669"/>
    <property type="project" value="UniProtKB-SubCell"/>
</dbReference>
<dbReference type="GO" id="GO:0007064">
    <property type="term" value="P:mitotic sister chromatid cohesion"/>
    <property type="evidence" value="ECO:0007669"/>
    <property type="project" value="TreeGrafter"/>
</dbReference>
<dbReference type="PANTHER" id="PTHR12585">
    <property type="entry name" value="SCC1 / RAD21 FAMILY MEMBER"/>
    <property type="match status" value="1"/>
</dbReference>
<keyword evidence="3" id="KW-0539">Nucleus</keyword>
<feature type="domain" description="Rad21/Rec8-like protein C-terminal eukaryotic" evidence="5">
    <location>
        <begin position="549"/>
        <end position="585"/>
    </location>
</feature>
<comment type="caution">
    <text evidence="7">The sequence shown here is derived from an EMBL/GenBank/DDBJ whole genome shotgun (WGS) entry which is preliminary data.</text>
</comment>
<evidence type="ECO:0000256" key="4">
    <source>
        <dbReference type="SAM" id="MobiDB-lite"/>
    </source>
</evidence>
<dbReference type="AlphaFoldDB" id="A0AAV5S5N7"/>
<evidence type="ECO:0000313" key="7">
    <source>
        <dbReference type="EMBL" id="GMM58039.1"/>
    </source>
</evidence>
<feature type="region of interest" description="Disordered" evidence="4">
    <location>
        <begin position="151"/>
        <end position="181"/>
    </location>
</feature>
<evidence type="ECO:0000259" key="5">
    <source>
        <dbReference type="Pfam" id="PF04824"/>
    </source>
</evidence>
<evidence type="ECO:0000313" key="8">
    <source>
        <dbReference type="Proteomes" id="UP001377567"/>
    </source>
</evidence>
<dbReference type="InterPro" id="IPR036390">
    <property type="entry name" value="WH_DNA-bd_sf"/>
</dbReference>
<name>A0AAV5S5N7_MAUHU</name>
<evidence type="ECO:0000256" key="2">
    <source>
        <dbReference type="ARBA" id="ARBA00009870"/>
    </source>
</evidence>
<gene>
    <name evidence="7" type="ORF">DAKH74_046550</name>
</gene>
<dbReference type="InterPro" id="IPR006909">
    <property type="entry name" value="Rad21/Rec8_C_eu"/>
</dbReference>
<dbReference type="SUPFAM" id="SSF46785">
    <property type="entry name" value="Winged helix' DNA-binding domain"/>
    <property type="match status" value="1"/>
</dbReference>
<feature type="compositionally biased region" description="Acidic residues" evidence="4">
    <location>
        <begin position="254"/>
        <end position="270"/>
    </location>
</feature>